<evidence type="ECO:0000256" key="6">
    <source>
        <dbReference type="ARBA" id="ARBA00023136"/>
    </source>
</evidence>
<gene>
    <name evidence="9" type="ORF">GC106_46250</name>
</gene>
<dbReference type="InterPro" id="IPR000757">
    <property type="entry name" value="Beta-glucanase-like"/>
</dbReference>
<dbReference type="SUPFAM" id="SSF53448">
    <property type="entry name" value="Nucleotide-diphospho-sugar transferases"/>
    <property type="match status" value="1"/>
</dbReference>
<dbReference type="EMBL" id="JAAATY010000014">
    <property type="protein sequence ID" value="NRN67385.1"/>
    <property type="molecule type" value="Genomic_DNA"/>
</dbReference>
<evidence type="ECO:0000256" key="1">
    <source>
        <dbReference type="ARBA" id="ARBA00004141"/>
    </source>
</evidence>
<feature type="transmembrane region" description="Helical" evidence="7">
    <location>
        <begin position="354"/>
        <end position="371"/>
    </location>
</feature>
<keyword evidence="2" id="KW-0328">Glycosyltransferase</keyword>
<dbReference type="Pfam" id="PF13632">
    <property type="entry name" value="Glyco_trans_2_3"/>
    <property type="match status" value="1"/>
</dbReference>
<sequence length="791" mass="87479">MKKHRFGSVALLLALQHALAFEAVLLFFGRTASTAEFLLWLGMVALQLVVIWHTSVAWLTTRGPDPVSPPGSERWSGGIDVFITVCGEPIDVLIPVIRAARDMDLAHETWVLDDGPSQELRDWCQAEGVGYFSRPSRSHGKAGNVNYALARTQGELVAVFDADHRPDRSFLRKTVGRFADEKLAFVQTPQSYAARRTLVARGAKEAQYPFYKHVMPGKARRGAAICVGTNVVFRRAALEQIGGVYSGSQTEDVHTSLRLHSLGWRSAFVSEHLARGLPPDDWRAYLRQQRRWARGAFEVLLSAQLWKRSKLTSRQRLQYSMLGTHYLSSIIFLPMSILPGIYLLGRVSPLSVDPVVPLGLMLSAMVTVTLANRIQDGSYGVAGAIAHAVASPAHVLGLLDALTRRNVDWEPTHGSVASRRPALSYTVFRGAIVVVNLAAIIVGAVIGLARLGHARPAAFLGLAAADDAWVFATMAWCSAMAVMFLLPSIRRYRIAQMSRRVRWWALATCCAVLALAATVAEQFSSTPYARPSSPAGPAVWREDFSGPAGAQPSERDWFFSTGHHYPGGPPNWGTGEIQEYTRSQDNLRMDGAGNLEIVATVDRDEDYRSARIETRRSDFRPPAGGTLRIQARVKLPAARGSWATFWALGRSFRTDLRWPESGEIDAIEYRGSRPDEVYGVLHCPQCGEPVGKRSRYADHAGLADDFHTYTVDWRTQPDRIDWYVDGQLYQSISRAMITEQNWAFDQPVFLLLNLAVGGDWPGPPHASDYPATMKVDYVEARSCLGDCPPLQ</sequence>
<dbReference type="InterPro" id="IPR029044">
    <property type="entry name" value="Nucleotide-diphossugar_trans"/>
</dbReference>
<keyword evidence="5 7" id="KW-1133">Transmembrane helix</keyword>
<keyword evidence="4 7" id="KW-0812">Transmembrane</keyword>
<name>A0ABX2F8T4_9PSEU</name>
<dbReference type="InterPro" id="IPR013320">
    <property type="entry name" value="ConA-like_dom_sf"/>
</dbReference>
<dbReference type="CDD" id="cd06421">
    <property type="entry name" value="CESA_CelA_like"/>
    <property type="match status" value="1"/>
</dbReference>
<dbReference type="Gene3D" id="3.90.550.10">
    <property type="entry name" value="Spore Coat Polysaccharide Biosynthesis Protein SpsA, Chain A"/>
    <property type="match status" value="1"/>
</dbReference>
<evidence type="ECO:0000259" key="8">
    <source>
        <dbReference type="PROSITE" id="PS51762"/>
    </source>
</evidence>
<feature type="domain" description="GH16" evidence="8">
    <location>
        <begin position="526"/>
        <end position="786"/>
    </location>
</feature>
<reference evidence="9 10" key="1">
    <citation type="submission" date="2020-01" db="EMBL/GenBank/DDBJ databases">
        <title>Kibdelosporangium persica a novel Actinomycetes from a hot desert in Iran.</title>
        <authorList>
            <person name="Safaei N."/>
            <person name="Zaburannyi N."/>
            <person name="Mueller R."/>
            <person name="Wink J."/>
        </authorList>
    </citation>
    <scope>NUCLEOTIDE SEQUENCE [LARGE SCALE GENOMIC DNA]</scope>
    <source>
        <strain evidence="9 10">4NS15</strain>
    </source>
</reference>
<dbReference type="RefSeq" id="WP_173135132.1">
    <property type="nucleotide sequence ID" value="NZ_CBCSGW010000002.1"/>
</dbReference>
<evidence type="ECO:0000313" key="10">
    <source>
        <dbReference type="Proteomes" id="UP000763557"/>
    </source>
</evidence>
<feature type="transmembrane region" description="Helical" evidence="7">
    <location>
        <begin position="39"/>
        <end position="59"/>
    </location>
</feature>
<evidence type="ECO:0000256" key="2">
    <source>
        <dbReference type="ARBA" id="ARBA00022676"/>
    </source>
</evidence>
<comment type="caution">
    <text evidence="9">The sequence shown here is derived from an EMBL/GenBank/DDBJ whole genome shotgun (WGS) entry which is preliminary data.</text>
</comment>
<dbReference type="PANTHER" id="PTHR43867:SF2">
    <property type="entry name" value="CELLULOSE SYNTHASE CATALYTIC SUBUNIT A [UDP-FORMING]"/>
    <property type="match status" value="1"/>
</dbReference>
<dbReference type="SUPFAM" id="SSF49899">
    <property type="entry name" value="Concanavalin A-like lectins/glucanases"/>
    <property type="match status" value="1"/>
</dbReference>
<feature type="transmembrane region" description="Helical" evidence="7">
    <location>
        <begin position="501"/>
        <end position="520"/>
    </location>
</feature>
<keyword evidence="6 7" id="KW-0472">Membrane</keyword>
<feature type="transmembrane region" description="Helical" evidence="7">
    <location>
        <begin position="469"/>
        <end position="489"/>
    </location>
</feature>
<protein>
    <recommendedName>
        <fullName evidence="8">GH16 domain-containing protein</fullName>
    </recommendedName>
</protein>
<dbReference type="InterPro" id="IPR001173">
    <property type="entry name" value="Glyco_trans_2-like"/>
</dbReference>
<accession>A0ABX2F8T4</accession>
<dbReference type="Gene3D" id="2.60.120.200">
    <property type="match status" value="1"/>
</dbReference>
<dbReference type="Pfam" id="PF00722">
    <property type="entry name" value="Glyco_hydro_16"/>
    <property type="match status" value="1"/>
</dbReference>
<dbReference type="PANTHER" id="PTHR43867">
    <property type="entry name" value="CELLULOSE SYNTHASE CATALYTIC SUBUNIT A [UDP-FORMING]"/>
    <property type="match status" value="1"/>
</dbReference>
<feature type="transmembrane region" description="Helical" evidence="7">
    <location>
        <begin position="427"/>
        <end position="449"/>
    </location>
</feature>
<proteinExistence type="predicted"/>
<keyword evidence="10" id="KW-1185">Reference proteome</keyword>
<organism evidence="9 10">
    <name type="scientific">Kibdelosporangium persicum</name>
    <dbReference type="NCBI Taxonomy" id="2698649"/>
    <lineage>
        <taxon>Bacteria</taxon>
        <taxon>Bacillati</taxon>
        <taxon>Actinomycetota</taxon>
        <taxon>Actinomycetes</taxon>
        <taxon>Pseudonocardiales</taxon>
        <taxon>Pseudonocardiaceae</taxon>
        <taxon>Kibdelosporangium</taxon>
    </lineage>
</organism>
<evidence type="ECO:0000256" key="4">
    <source>
        <dbReference type="ARBA" id="ARBA00022692"/>
    </source>
</evidence>
<keyword evidence="3" id="KW-0808">Transferase</keyword>
<feature type="transmembrane region" description="Helical" evidence="7">
    <location>
        <begin position="317"/>
        <end position="342"/>
    </location>
</feature>
<dbReference type="Proteomes" id="UP000763557">
    <property type="component" value="Unassembled WGS sequence"/>
</dbReference>
<evidence type="ECO:0000256" key="7">
    <source>
        <dbReference type="SAM" id="Phobius"/>
    </source>
</evidence>
<dbReference type="PROSITE" id="PS51762">
    <property type="entry name" value="GH16_2"/>
    <property type="match status" value="1"/>
</dbReference>
<evidence type="ECO:0000256" key="5">
    <source>
        <dbReference type="ARBA" id="ARBA00022989"/>
    </source>
</evidence>
<evidence type="ECO:0000313" key="9">
    <source>
        <dbReference type="EMBL" id="NRN67385.1"/>
    </source>
</evidence>
<dbReference type="InterPro" id="IPR050321">
    <property type="entry name" value="Glycosyltr_2/OpgH_subfam"/>
</dbReference>
<comment type="subcellular location">
    <subcellularLocation>
        <location evidence="1">Membrane</location>
        <topology evidence="1">Multi-pass membrane protein</topology>
    </subcellularLocation>
</comment>
<evidence type="ECO:0000256" key="3">
    <source>
        <dbReference type="ARBA" id="ARBA00022679"/>
    </source>
</evidence>